<dbReference type="Pfam" id="PF14223">
    <property type="entry name" value="Retrotran_gag_2"/>
    <property type="match status" value="1"/>
</dbReference>
<keyword evidence="3" id="KW-1185">Reference proteome</keyword>
<evidence type="ECO:0000256" key="1">
    <source>
        <dbReference type="SAM" id="MobiDB-lite"/>
    </source>
</evidence>
<evidence type="ECO:0000313" key="2">
    <source>
        <dbReference type="EMBL" id="KAK1684535.1"/>
    </source>
</evidence>
<comment type="caution">
    <text evidence="2">The sequence shown here is derived from an EMBL/GenBank/DDBJ whole genome shotgun (WGS) entry which is preliminary data.</text>
</comment>
<feature type="region of interest" description="Disordered" evidence="1">
    <location>
        <begin position="486"/>
        <end position="508"/>
    </location>
</feature>
<reference evidence="2" key="1">
    <citation type="submission" date="2023-07" db="EMBL/GenBank/DDBJ databases">
        <title>A chromosome-level genome assembly of Lolium multiflorum.</title>
        <authorList>
            <person name="Chen Y."/>
            <person name="Copetti D."/>
            <person name="Kolliker R."/>
            <person name="Studer B."/>
        </authorList>
    </citation>
    <scope>NUCLEOTIDE SEQUENCE</scope>
    <source>
        <strain evidence="2">02402/16</strain>
        <tissue evidence="2">Leaf</tissue>
    </source>
</reference>
<feature type="compositionally biased region" description="Gly residues" evidence="1">
    <location>
        <begin position="299"/>
        <end position="314"/>
    </location>
</feature>
<feature type="region of interest" description="Disordered" evidence="1">
    <location>
        <begin position="288"/>
        <end position="380"/>
    </location>
</feature>
<gene>
    <name evidence="2" type="ORF">QYE76_045383</name>
</gene>
<protein>
    <submittedName>
        <fullName evidence="2">Uncharacterized protein</fullName>
    </submittedName>
</protein>
<dbReference type="EMBL" id="JAUUTY010000002">
    <property type="protein sequence ID" value="KAK1684535.1"/>
    <property type="molecule type" value="Genomic_DNA"/>
</dbReference>
<proteinExistence type="predicted"/>
<evidence type="ECO:0000313" key="3">
    <source>
        <dbReference type="Proteomes" id="UP001231189"/>
    </source>
</evidence>
<dbReference type="Proteomes" id="UP001231189">
    <property type="component" value="Unassembled WGS sequence"/>
</dbReference>
<name>A0AAD8TKY1_LOLMU</name>
<dbReference type="PANTHER" id="PTHR47481:SF10">
    <property type="entry name" value="COPIA-LIKE POLYPROTEIN_RETROTRANSPOSON"/>
    <property type="match status" value="1"/>
</dbReference>
<sequence>MARAAAFCSSTAYFARTSSRLLKQRPRVRLSRQLGRVLIVSYTGIMLPFASDGDSDGEASPARHLANTSVQFLPDPPTMDDIDITRFIKFKLDAEIGNYNMWRKFFLFVLSKFDARDHVEEETDPHLADAAWRSADVDIVIWIYITISDELQDVILKADSTAFTAWRALEHFFTENAEGREIHLDKEFHNIKQGDMGVIAYCRKLKGVADQLGDVGAPITDKKLTMRLIDGLDRQSRLQLAEQKLKAEEADPPQVLHANANNTDAPGFRFNGNCYACGVPEHMARHYTTRGGDRSQNSGRGGGSQQGRGGGHPTYGGQNNYGGQNSYGGGQNNYGGQNYRGRGRGRGHGDHGGRDAYNPGYGHHPQQYGSPQPGYTPPSHQWVPPNASGVLGARPGMPQHVYHTVAPTPAPPLQSVLMPPAAHTYNYAAMFNSAPSNTGGLHPGGEWVMDSGATTHVTNNQERLFGQYSRNWTKSTPNLLFFRNTEEESERGHTTPHGGGPDPGRAGLGCGAPSAPPRRLFAYKIPFDLKTPYQLTKLQRLGRRHRRETPIRGRTLPHRRNGEVPQAISIDATASIMLRE</sequence>
<dbReference type="AlphaFoldDB" id="A0AAD8TKY1"/>
<feature type="compositionally biased region" description="Gly residues" evidence="1">
    <location>
        <begin position="497"/>
        <end position="508"/>
    </location>
</feature>
<accession>A0AAD8TKY1</accession>
<organism evidence="2 3">
    <name type="scientific">Lolium multiflorum</name>
    <name type="common">Italian ryegrass</name>
    <name type="synonym">Lolium perenne subsp. multiflorum</name>
    <dbReference type="NCBI Taxonomy" id="4521"/>
    <lineage>
        <taxon>Eukaryota</taxon>
        <taxon>Viridiplantae</taxon>
        <taxon>Streptophyta</taxon>
        <taxon>Embryophyta</taxon>
        <taxon>Tracheophyta</taxon>
        <taxon>Spermatophyta</taxon>
        <taxon>Magnoliopsida</taxon>
        <taxon>Liliopsida</taxon>
        <taxon>Poales</taxon>
        <taxon>Poaceae</taxon>
        <taxon>BOP clade</taxon>
        <taxon>Pooideae</taxon>
        <taxon>Poodae</taxon>
        <taxon>Poeae</taxon>
        <taxon>Poeae Chloroplast Group 2 (Poeae type)</taxon>
        <taxon>Loliodinae</taxon>
        <taxon>Loliinae</taxon>
        <taxon>Lolium</taxon>
    </lineage>
</organism>
<feature type="compositionally biased region" description="Low complexity" evidence="1">
    <location>
        <begin position="315"/>
        <end position="324"/>
    </location>
</feature>
<dbReference type="PANTHER" id="PTHR47481">
    <property type="match status" value="1"/>
</dbReference>